<dbReference type="Proteomes" id="UP000182248">
    <property type="component" value="Unassembled WGS sequence"/>
</dbReference>
<organism evidence="1 2">
    <name type="scientific">Sinomicrobium oceani</name>
    <dbReference type="NCBI Taxonomy" id="1150368"/>
    <lineage>
        <taxon>Bacteria</taxon>
        <taxon>Pseudomonadati</taxon>
        <taxon>Bacteroidota</taxon>
        <taxon>Flavobacteriia</taxon>
        <taxon>Flavobacteriales</taxon>
        <taxon>Flavobacteriaceae</taxon>
        <taxon>Sinomicrobium</taxon>
    </lineage>
</organism>
<evidence type="ECO:0000313" key="2">
    <source>
        <dbReference type="Proteomes" id="UP000182248"/>
    </source>
</evidence>
<dbReference type="AlphaFoldDB" id="A0A1K1MBE4"/>
<protein>
    <submittedName>
        <fullName evidence="1">Uncharacterized protein</fullName>
    </submittedName>
</protein>
<reference evidence="1 2" key="1">
    <citation type="submission" date="2016-11" db="EMBL/GenBank/DDBJ databases">
        <authorList>
            <person name="Jaros S."/>
            <person name="Januszkiewicz K."/>
            <person name="Wedrychowicz H."/>
        </authorList>
    </citation>
    <scope>NUCLEOTIDE SEQUENCE [LARGE SCALE GENOMIC DNA]</scope>
    <source>
        <strain evidence="1 2">CGMCC 1.12145</strain>
    </source>
</reference>
<dbReference type="EMBL" id="FPJE01000002">
    <property type="protein sequence ID" value="SFW20482.1"/>
    <property type="molecule type" value="Genomic_DNA"/>
</dbReference>
<proteinExistence type="predicted"/>
<accession>A0A1K1MBE4</accession>
<keyword evidence="2" id="KW-1185">Reference proteome</keyword>
<evidence type="ECO:0000313" key="1">
    <source>
        <dbReference type="EMBL" id="SFW20482.1"/>
    </source>
</evidence>
<dbReference type="RefSeq" id="WP_072315824.1">
    <property type="nucleotide sequence ID" value="NZ_FPJE01000002.1"/>
</dbReference>
<name>A0A1K1MBE4_9FLAO</name>
<gene>
    <name evidence="1" type="ORF">SAMN02927921_00541</name>
</gene>
<sequence>MKSTFFSLATLAFVCGLLFVNKINNTDSITFMDKYNKNLRPPTNGIIDSSNNTYVFIDKKDVVVPPNGIISYTDEIYVLIDKKDVIVPPNGIIG</sequence>